<name>A0A072U6U5_MEDTR</name>
<reference evidence="1 3" key="1">
    <citation type="journal article" date="2011" name="Nature">
        <title>The Medicago genome provides insight into the evolution of rhizobial symbioses.</title>
        <authorList>
            <person name="Young N.D."/>
            <person name="Debelle F."/>
            <person name="Oldroyd G.E."/>
            <person name="Geurts R."/>
            <person name="Cannon S.B."/>
            <person name="Udvardi M.K."/>
            <person name="Benedito V.A."/>
            <person name="Mayer K.F."/>
            <person name="Gouzy J."/>
            <person name="Schoof H."/>
            <person name="Van de Peer Y."/>
            <person name="Proost S."/>
            <person name="Cook D.R."/>
            <person name="Meyers B.C."/>
            <person name="Spannagl M."/>
            <person name="Cheung F."/>
            <person name="De Mita S."/>
            <person name="Krishnakumar V."/>
            <person name="Gundlach H."/>
            <person name="Zhou S."/>
            <person name="Mudge J."/>
            <person name="Bharti A.K."/>
            <person name="Murray J.D."/>
            <person name="Naoumkina M.A."/>
            <person name="Rosen B."/>
            <person name="Silverstein K.A."/>
            <person name="Tang H."/>
            <person name="Rombauts S."/>
            <person name="Zhao P.X."/>
            <person name="Zhou P."/>
            <person name="Barbe V."/>
            <person name="Bardou P."/>
            <person name="Bechner M."/>
            <person name="Bellec A."/>
            <person name="Berger A."/>
            <person name="Berges H."/>
            <person name="Bidwell S."/>
            <person name="Bisseling T."/>
            <person name="Choisne N."/>
            <person name="Couloux A."/>
            <person name="Denny R."/>
            <person name="Deshpande S."/>
            <person name="Dai X."/>
            <person name="Doyle J.J."/>
            <person name="Dudez A.M."/>
            <person name="Farmer A.D."/>
            <person name="Fouteau S."/>
            <person name="Franken C."/>
            <person name="Gibelin C."/>
            <person name="Gish J."/>
            <person name="Goldstein S."/>
            <person name="Gonzalez A.J."/>
            <person name="Green P.J."/>
            <person name="Hallab A."/>
            <person name="Hartog M."/>
            <person name="Hua A."/>
            <person name="Humphray S.J."/>
            <person name="Jeong D.H."/>
            <person name="Jing Y."/>
            <person name="Jocker A."/>
            <person name="Kenton S.M."/>
            <person name="Kim D.J."/>
            <person name="Klee K."/>
            <person name="Lai H."/>
            <person name="Lang C."/>
            <person name="Lin S."/>
            <person name="Macmil S.L."/>
            <person name="Magdelenat G."/>
            <person name="Matthews L."/>
            <person name="McCorrison J."/>
            <person name="Monaghan E.L."/>
            <person name="Mun J.H."/>
            <person name="Najar F.Z."/>
            <person name="Nicholson C."/>
            <person name="Noirot C."/>
            <person name="O'Bleness M."/>
            <person name="Paule C.R."/>
            <person name="Poulain J."/>
            <person name="Prion F."/>
            <person name="Qin B."/>
            <person name="Qu C."/>
            <person name="Retzel E.F."/>
            <person name="Riddle C."/>
            <person name="Sallet E."/>
            <person name="Samain S."/>
            <person name="Samson N."/>
            <person name="Sanders I."/>
            <person name="Saurat O."/>
            <person name="Scarpelli C."/>
            <person name="Schiex T."/>
            <person name="Segurens B."/>
            <person name="Severin A.J."/>
            <person name="Sherrier D.J."/>
            <person name="Shi R."/>
            <person name="Sims S."/>
            <person name="Singer S.R."/>
            <person name="Sinharoy S."/>
            <person name="Sterck L."/>
            <person name="Viollet A."/>
            <person name="Wang B.B."/>
            <person name="Wang K."/>
            <person name="Wang M."/>
            <person name="Wang X."/>
            <person name="Warfsmann J."/>
            <person name="Weissenbach J."/>
            <person name="White D.D."/>
            <person name="White J.D."/>
            <person name="Wiley G.B."/>
            <person name="Wincker P."/>
            <person name="Xing Y."/>
            <person name="Yang L."/>
            <person name="Yao Z."/>
            <person name="Ying F."/>
            <person name="Zhai J."/>
            <person name="Zhou L."/>
            <person name="Zuber A."/>
            <person name="Denarie J."/>
            <person name="Dixon R.A."/>
            <person name="May G.D."/>
            <person name="Schwartz D.C."/>
            <person name="Rogers J."/>
            <person name="Quetier F."/>
            <person name="Town C.D."/>
            <person name="Roe B.A."/>
        </authorList>
    </citation>
    <scope>NUCLEOTIDE SEQUENCE [LARGE SCALE GENOMIC DNA]</scope>
    <source>
        <strain evidence="1">A17</strain>
        <strain evidence="2 3">cv. Jemalong A17</strain>
    </source>
</reference>
<dbReference type="HOGENOM" id="CLU_2376035_0_0_1"/>
<sequence length="95" mass="11005">MNPDEDHDEHNNILKYFSLPRISSESEQGCKVQDLRSYLKHHSGKSHKTVRSGLTHIGGTNINFCPLMTHPVTEMDKTVTKLQLKYRTYIVEYDT</sequence>
<organism evidence="1 3">
    <name type="scientific">Medicago truncatula</name>
    <name type="common">Barrel medic</name>
    <name type="synonym">Medicago tribuloides</name>
    <dbReference type="NCBI Taxonomy" id="3880"/>
    <lineage>
        <taxon>Eukaryota</taxon>
        <taxon>Viridiplantae</taxon>
        <taxon>Streptophyta</taxon>
        <taxon>Embryophyta</taxon>
        <taxon>Tracheophyta</taxon>
        <taxon>Spermatophyta</taxon>
        <taxon>Magnoliopsida</taxon>
        <taxon>eudicotyledons</taxon>
        <taxon>Gunneridae</taxon>
        <taxon>Pentapetalae</taxon>
        <taxon>rosids</taxon>
        <taxon>fabids</taxon>
        <taxon>Fabales</taxon>
        <taxon>Fabaceae</taxon>
        <taxon>Papilionoideae</taxon>
        <taxon>50 kb inversion clade</taxon>
        <taxon>NPAAA clade</taxon>
        <taxon>Hologalegina</taxon>
        <taxon>IRL clade</taxon>
        <taxon>Trifolieae</taxon>
        <taxon>Medicago</taxon>
    </lineage>
</organism>
<proteinExistence type="predicted"/>
<gene>
    <name evidence="1" type="ordered locus">MTR_6g024105</name>
</gene>
<evidence type="ECO:0000313" key="1">
    <source>
        <dbReference type="EMBL" id="KEH25479.1"/>
    </source>
</evidence>
<dbReference type="Proteomes" id="UP000002051">
    <property type="component" value="Chromosome 6"/>
</dbReference>
<reference evidence="1 3" key="2">
    <citation type="journal article" date="2014" name="BMC Genomics">
        <title>An improved genome release (version Mt4.0) for the model legume Medicago truncatula.</title>
        <authorList>
            <person name="Tang H."/>
            <person name="Krishnakumar V."/>
            <person name="Bidwell S."/>
            <person name="Rosen B."/>
            <person name="Chan A."/>
            <person name="Zhou S."/>
            <person name="Gentzbittel L."/>
            <person name="Childs K.L."/>
            <person name="Yandell M."/>
            <person name="Gundlach H."/>
            <person name="Mayer K.F."/>
            <person name="Schwartz D.C."/>
            <person name="Town C.D."/>
        </authorList>
    </citation>
    <scope>GENOME REANNOTATION</scope>
    <source>
        <strain evidence="1">A17</strain>
        <strain evidence="2 3">cv. Jemalong A17</strain>
    </source>
</reference>
<protein>
    <submittedName>
        <fullName evidence="1 2">Uncharacterized protein</fullName>
    </submittedName>
</protein>
<keyword evidence="3" id="KW-1185">Reference proteome</keyword>
<evidence type="ECO:0000313" key="3">
    <source>
        <dbReference type="Proteomes" id="UP000002051"/>
    </source>
</evidence>
<dbReference type="EnsemblPlants" id="KEH25479">
    <property type="protein sequence ID" value="KEH25479"/>
    <property type="gene ID" value="MTR_6g024105"/>
</dbReference>
<reference evidence="2" key="3">
    <citation type="submission" date="2015-04" db="UniProtKB">
        <authorList>
            <consortium name="EnsemblPlants"/>
        </authorList>
    </citation>
    <scope>IDENTIFICATION</scope>
    <source>
        <strain evidence="2">cv. Jemalong A17</strain>
    </source>
</reference>
<accession>A0A072U6U5</accession>
<dbReference type="AlphaFoldDB" id="A0A072U6U5"/>
<dbReference type="EMBL" id="CM001222">
    <property type="protein sequence ID" value="KEH25479.1"/>
    <property type="molecule type" value="Genomic_DNA"/>
</dbReference>
<evidence type="ECO:0000313" key="2">
    <source>
        <dbReference type="EnsemblPlants" id="KEH25479"/>
    </source>
</evidence>